<sequence>MWGCSERWRRHCVGCVTRLVENLKNLVDGEVWVGGSSKSTVKELVRRSNGVVVRGRFLVVVSRVGPRGVALLGFRDEVGAGKRMREAVGKGEWRGGCW</sequence>
<organism evidence="1 2">
    <name type="scientific">Malus domestica</name>
    <name type="common">Apple</name>
    <name type="synonym">Pyrus malus</name>
    <dbReference type="NCBI Taxonomy" id="3750"/>
    <lineage>
        <taxon>Eukaryota</taxon>
        <taxon>Viridiplantae</taxon>
        <taxon>Streptophyta</taxon>
        <taxon>Embryophyta</taxon>
        <taxon>Tracheophyta</taxon>
        <taxon>Spermatophyta</taxon>
        <taxon>Magnoliopsida</taxon>
        <taxon>eudicotyledons</taxon>
        <taxon>Gunneridae</taxon>
        <taxon>Pentapetalae</taxon>
        <taxon>rosids</taxon>
        <taxon>fabids</taxon>
        <taxon>Rosales</taxon>
        <taxon>Rosaceae</taxon>
        <taxon>Amygdaloideae</taxon>
        <taxon>Maleae</taxon>
        <taxon>Malus</taxon>
    </lineage>
</organism>
<gene>
    <name evidence="1" type="ORF">DVH24_000962</name>
</gene>
<accession>A0A498K0B7</accession>
<name>A0A498K0B7_MALDO</name>
<reference evidence="1 2" key="1">
    <citation type="submission" date="2018-10" db="EMBL/GenBank/DDBJ databases">
        <title>A high-quality apple genome assembly.</title>
        <authorList>
            <person name="Hu J."/>
        </authorList>
    </citation>
    <scope>NUCLEOTIDE SEQUENCE [LARGE SCALE GENOMIC DNA]</scope>
    <source>
        <strain evidence="2">cv. HFTH1</strain>
        <tissue evidence="1">Young leaf</tissue>
    </source>
</reference>
<comment type="caution">
    <text evidence="1">The sequence shown here is derived from an EMBL/GenBank/DDBJ whole genome shotgun (WGS) entry which is preliminary data.</text>
</comment>
<dbReference type="AlphaFoldDB" id="A0A498K0B7"/>
<evidence type="ECO:0000313" key="1">
    <source>
        <dbReference type="EMBL" id="RXI00728.1"/>
    </source>
</evidence>
<proteinExistence type="predicted"/>
<keyword evidence="2" id="KW-1185">Reference proteome</keyword>
<dbReference type="EMBL" id="RDQH01000330">
    <property type="protein sequence ID" value="RXI00728.1"/>
    <property type="molecule type" value="Genomic_DNA"/>
</dbReference>
<evidence type="ECO:0000313" key="2">
    <source>
        <dbReference type="Proteomes" id="UP000290289"/>
    </source>
</evidence>
<dbReference type="Proteomes" id="UP000290289">
    <property type="component" value="Chromosome 4"/>
</dbReference>
<protein>
    <submittedName>
        <fullName evidence="1">Uncharacterized protein</fullName>
    </submittedName>
</protein>